<gene>
    <name evidence="6" type="ORF">KDD93_01190</name>
</gene>
<keyword evidence="3" id="KW-0808">Transferase</keyword>
<dbReference type="Pfam" id="PF02086">
    <property type="entry name" value="MethyltransfD12"/>
    <property type="match status" value="1"/>
</dbReference>
<protein>
    <recommendedName>
        <fullName evidence="1">site-specific DNA-methyltransferase (adenine-specific)</fullName>
        <ecNumber evidence="1">2.1.1.72</ecNumber>
    </recommendedName>
</protein>
<dbReference type="PROSITE" id="PS00092">
    <property type="entry name" value="N6_MTASE"/>
    <property type="match status" value="1"/>
</dbReference>
<dbReference type="GO" id="GO:0032259">
    <property type="term" value="P:methylation"/>
    <property type="evidence" value="ECO:0007669"/>
    <property type="project" value="UniProtKB-KW"/>
</dbReference>
<keyword evidence="2 6" id="KW-0489">Methyltransferase</keyword>
<dbReference type="SUPFAM" id="SSF53335">
    <property type="entry name" value="S-adenosyl-L-methionine-dependent methyltransferases"/>
    <property type="match status" value="1"/>
</dbReference>
<dbReference type="RefSeq" id="WP_212141524.1">
    <property type="nucleotide sequence ID" value="NZ_JAGSSW010000001.1"/>
</dbReference>
<dbReference type="GO" id="GO:0008168">
    <property type="term" value="F:methyltransferase activity"/>
    <property type="evidence" value="ECO:0007669"/>
    <property type="project" value="UniProtKB-KW"/>
</dbReference>
<organism evidence="6 7">
    <name type="scientific">Campylobacter anatolicus</name>
    <dbReference type="NCBI Taxonomy" id="2829105"/>
    <lineage>
        <taxon>Bacteria</taxon>
        <taxon>Pseudomonadati</taxon>
        <taxon>Campylobacterota</taxon>
        <taxon>Epsilonproteobacteria</taxon>
        <taxon>Campylobacterales</taxon>
        <taxon>Campylobacteraceae</taxon>
        <taxon>Campylobacter</taxon>
    </lineage>
</organism>
<dbReference type="InterPro" id="IPR012327">
    <property type="entry name" value="MeTrfase_D12"/>
</dbReference>
<comment type="catalytic activity">
    <reaction evidence="5">
        <text>a 2'-deoxyadenosine in DNA + S-adenosyl-L-methionine = an N(6)-methyl-2'-deoxyadenosine in DNA + S-adenosyl-L-homocysteine + H(+)</text>
        <dbReference type="Rhea" id="RHEA:15197"/>
        <dbReference type="Rhea" id="RHEA-COMP:12418"/>
        <dbReference type="Rhea" id="RHEA-COMP:12419"/>
        <dbReference type="ChEBI" id="CHEBI:15378"/>
        <dbReference type="ChEBI" id="CHEBI:57856"/>
        <dbReference type="ChEBI" id="CHEBI:59789"/>
        <dbReference type="ChEBI" id="CHEBI:90615"/>
        <dbReference type="ChEBI" id="CHEBI:90616"/>
        <dbReference type="EC" id="2.1.1.72"/>
    </reaction>
</comment>
<dbReference type="InterPro" id="IPR002052">
    <property type="entry name" value="DNA_methylase_N6_adenine_CS"/>
</dbReference>
<name>A0ABS5HFY1_9BACT</name>
<reference evidence="6 7" key="1">
    <citation type="submission" date="2021-04" db="EMBL/GenBank/DDBJ databases">
        <title>Molecular and phenotypic characterization and identification of bacterial isolates recovered from the Anatolian ground squirrels (Spermophilus xanthoprymnus) and which have the potential to form a new species in the Campylobacter genus.</title>
        <authorList>
            <person name="Aydin F."/>
            <person name="Abay S."/>
            <person name="Kayman T."/>
            <person name="Karakaya E."/>
            <person name="Mustak H.K."/>
            <person name="Mustak I.B."/>
            <person name="Bilgin N."/>
            <person name="Duzler A."/>
            <person name="Sahin O."/>
            <person name="Guran O."/>
            <person name="Saticioglu I.B."/>
        </authorList>
    </citation>
    <scope>NUCLEOTIDE SEQUENCE [LARGE SCALE GENOMIC DNA]</scope>
    <source>
        <strain evidence="7">faydin-G24</strain>
    </source>
</reference>
<proteinExistence type="predicted"/>
<dbReference type="EC" id="2.1.1.72" evidence="1"/>
<comment type="caution">
    <text evidence="6">The sequence shown here is derived from an EMBL/GenBank/DDBJ whole genome shotgun (WGS) entry which is preliminary data.</text>
</comment>
<keyword evidence="7" id="KW-1185">Reference proteome</keyword>
<evidence type="ECO:0000256" key="3">
    <source>
        <dbReference type="ARBA" id="ARBA00022679"/>
    </source>
</evidence>
<dbReference type="EMBL" id="JAGSSW010000001">
    <property type="protein sequence ID" value="MBR8463189.1"/>
    <property type="molecule type" value="Genomic_DNA"/>
</dbReference>
<evidence type="ECO:0000256" key="2">
    <source>
        <dbReference type="ARBA" id="ARBA00022603"/>
    </source>
</evidence>
<keyword evidence="4" id="KW-0949">S-adenosyl-L-methionine</keyword>
<accession>A0ABS5HFY1</accession>
<evidence type="ECO:0000313" key="7">
    <source>
        <dbReference type="Proteomes" id="UP000682951"/>
    </source>
</evidence>
<evidence type="ECO:0000256" key="4">
    <source>
        <dbReference type="ARBA" id="ARBA00022691"/>
    </source>
</evidence>
<dbReference type="InterPro" id="IPR029063">
    <property type="entry name" value="SAM-dependent_MTases_sf"/>
</dbReference>
<dbReference type="Proteomes" id="UP000682951">
    <property type="component" value="Unassembled WGS sequence"/>
</dbReference>
<sequence>MENQPFLKEQILTYLGNKRSLLNFIAQGVKYAKDELKKDKLSCVDLFSGSGVVARYLKQHANFLVANDLELYSKITNECYLSNPNNELLSKIDDNFITLAEKIELNLKDGFITRLYAPKDESNITKDDRVFYTHRNATYIDTARNLIDELELDMQKFFIAPLLYLASVHSNTSGIFKGFYKNRQGIGQFGGEGQNALKRITKDIKLIKPIFSNFNVPFYVEQKDANALAKELDVVDVCYLDPPYNQHPYGSNYFMLNLIASNIEPTEISRISGIQKGWNKSIYNQRANAQEAFFELISNLKARIIIISFNSEGFISQESFAKNLSKFGKTQKLEQKYNVFRGSRNLKNRNLHVKELLYVLKKPKI</sequence>
<evidence type="ECO:0000256" key="1">
    <source>
        <dbReference type="ARBA" id="ARBA00011900"/>
    </source>
</evidence>
<evidence type="ECO:0000256" key="5">
    <source>
        <dbReference type="ARBA" id="ARBA00047942"/>
    </source>
</evidence>
<evidence type="ECO:0000313" key="6">
    <source>
        <dbReference type="EMBL" id="MBR8463189.1"/>
    </source>
</evidence>